<keyword evidence="1" id="KW-0732">Signal</keyword>
<accession>A0A9D9HEY7</accession>
<dbReference type="Gene3D" id="2.60.120.560">
    <property type="entry name" value="Exo-inulinase, domain 1"/>
    <property type="match status" value="2"/>
</dbReference>
<evidence type="ECO:0000259" key="2">
    <source>
        <dbReference type="Pfam" id="PF06439"/>
    </source>
</evidence>
<comment type="caution">
    <text evidence="3">The sequence shown here is derived from an EMBL/GenBank/DDBJ whole genome shotgun (WGS) entry which is preliminary data.</text>
</comment>
<dbReference type="GO" id="GO:0016787">
    <property type="term" value="F:hydrolase activity"/>
    <property type="evidence" value="ECO:0007669"/>
    <property type="project" value="InterPro"/>
</dbReference>
<organism evidence="3 4">
    <name type="scientific">Candidatus Cryptobacteroides merdigallinarum</name>
    <dbReference type="NCBI Taxonomy" id="2840770"/>
    <lineage>
        <taxon>Bacteria</taxon>
        <taxon>Pseudomonadati</taxon>
        <taxon>Bacteroidota</taxon>
        <taxon>Bacteroidia</taxon>
        <taxon>Bacteroidales</taxon>
        <taxon>Candidatus Cryptobacteroides</taxon>
    </lineage>
</organism>
<feature type="domain" description="3-keto-alpha-glucoside-1,2-lyase/3-keto-2-hydroxy-glucal hydratase" evidence="2">
    <location>
        <begin position="237"/>
        <end position="444"/>
    </location>
</feature>
<reference evidence="3" key="1">
    <citation type="submission" date="2020-10" db="EMBL/GenBank/DDBJ databases">
        <authorList>
            <person name="Gilroy R."/>
        </authorList>
    </citation>
    <scope>NUCLEOTIDE SEQUENCE</scope>
    <source>
        <strain evidence="3">20514</strain>
    </source>
</reference>
<feature type="domain" description="3-keto-alpha-glucoside-1,2-lyase/3-keto-2-hydroxy-glucal hydratase" evidence="2">
    <location>
        <begin position="20"/>
        <end position="204"/>
    </location>
</feature>
<evidence type="ECO:0000313" key="4">
    <source>
        <dbReference type="Proteomes" id="UP000810252"/>
    </source>
</evidence>
<dbReference type="Proteomes" id="UP000810252">
    <property type="component" value="Unassembled WGS sequence"/>
</dbReference>
<gene>
    <name evidence="3" type="ORF">IAC29_06590</name>
</gene>
<name>A0A9D9HEY7_9BACT</name>
<dbReference type="Pfam" id="PF06439">
    <property type="entry name" value="3keto-disac_hyd"/>
    <property type="match status" value="2"/>
</dbReference>
<dbReference type="EMBL" id="JADIMQ010000094">
    <property type="protein sequence ID" value="MBO8448921.1"/>
    <property type="molecule type" value="Genomic_DNA"/>
</dbReference>
<evidence type="ECO:0000256" key="1">
    <source>
        <dbReference type="SAM" id="SignalP"/>
    </source>
</evidence>
<evidence type="ECO:0000313" key="3">
    <source>
        <dbReference type="EMBL" id="MBO8448921.1"/>
    </source>
</evidence>
<dbReference type="InterPro" id="IPR010496">
    <property type="entry name" value="AL/BT2_dom"/>
</dbReference>
<protein>
    <submittedName>
        <fullName evidence="3">DUF1080 domain-containing protein</fullName>
    </submittedName>
</protein>
<reference evidence="3" key="2">
    <citation type="journal article" date="2021" name="PeerJ">
        <title>Extensive microbial diversity within the chicken gut microbiome revealed by metagenomics and culture.</title>
        <authorList>
            <person name="Gilroy R."/>
            <person name="Ravi A."/>
            <person name="Getino M."/>
            <person name="Pursley I."/>
            <person name="Horton D.L."/>
            <person name="Alikhan N.F."/>
            <person name="Baker D."/>
            <person name="Gharbi K."/>
            <person name="Hall N."/>
            <person name="Watson M."/>
            <person name="Adriaenssens E.M."/>
            <person name="Foster-Nyarko E."/>
            <person name="Jarju S."/>
            <person name="Secka A."/>
            <person name="Antonio M."/>
            <person name="Oren A."/>
            <person name="Chaudhuri R.R."/>
            <person name="La Ragione R."/>
            <person name="Hildebrand F."/>
            <person name="Pallen M.J."/>
        </authorList>
    </citation>
    <scope>NUCLEOTIDE SEQUENCE</scope>
    <source>
        <strain evidence="3">20514</strain>
    </source>
</reference>
<sequence length="447" mass="50368">MKKFLLLAFSCFIVMDAQAQWQSIFNGKNFKGWEKAGGTGEYYVEDGAIVGHTTGKGGGNTFLCTEKEYGDFILEFLFRVDSGINSGVQFRGQLREKDDRVYGYQYEIDPSARAWTGGIYDEARLGWLYPLTVNPDAQKAFRPDGWNKARVEAVGNRIRTYINGVPASDILDAQDASGFIALQVHAVYNDDMVGRKVSWKDIRIMTEGLEYELYPESGIEQKNCIPNTISEREAADGWKLLWDGKTTEGWRSHKSPEFPSKGWHIEDGMLVVEKADGAESGNGGDIITEKKYGNFILTVDFKITEGANSGIKYFVNPDVNNAKSGSSIGCEFQVLDDAKHPDAKLGVKGNRRLGSLYDLIPAPEDKPFRKGFFNTAKIVVCGNHVEHWLNDVKLLEYERNSQMWDALVAYSKYRDWVDFGNFATGHILIQDHGDKVYYKNIKIKELE</sequence>
<feature type="signal peptide" evidence="1">
    <location>
        <begin position="1"/>
        <end position="19"/>
    </location>
</feature>
<feature type="chain" id="PRO_5038478016" evidence="1">
    <location>
        <begin position="20"/>
        <end position="447"/>
    </location>
</feature>
<dbReference type="AlphaFoldDB" id="A0A9D9HEY7"/>
<proteinExistence type="predicted"/>